<evidence type="ECO:0000313" key="4">
    <source>
        <dbReference type="Proteomes" id="UP001058364"/>
    </source>
</evidence>
<evidence type="ECO:0000313" key="3">
    <source>
        <dbReference type="EMBL" id="UWD34542.1"/>
    </source>
</evidence>
<evidence type="ECO:0000259" key="2">
    <source>
        <dbReference type="Pfam" id="PF07728"/>
    </source>
</evidence>
<dbReference type="Gene3D" id="3.40.50.300">
    <property type="entry name" value="P-loop containing nucleotide triphosphate hydrolases"/>
    <property type="match status" value="1"/>
</dbReference>
<dbReference type="InterPro" id="IPR011704">
    <property type="entry name" value="ATPase_dyneun-rel_AAA"/>
</dbReference>
<dbReference type="InterPro" id="IPR027417">
    <property type="entry name" value="P-loop_NTPase"/>
</dbReference>
<gene>
    <name evidence="3" type="ORF">NX772_01790</name>
</gene>
<sequence>MKNIIKEQIINEYNNNNYNYEDKKIKYDKFKNLYSKDSISSLEGKELLYRFFAPKKFFETKRSLYKSLIYNLEFVYKEFGSLRGVSSYKFDLHFSEKNNSWITSSKEKVSEEKAIEITTIIRDSLVKWFDLIENTSFRTIEDYENFKNLKNYNFSLLEKWWVLKYLHILYPEKFSCFYTKSNLDKILDKMEIKKGENNFIKNGQLALIANELEIHNVFLNDILLKLNLFTETKKKKKSKTKLKDEIENIKQDFVSENEKGENLIIYGTPGCGKSYYVDNVLTKNYSNKIRTTFYQDYSNTDFVGQILPIVEKERVSYEFNPGPFTLALEMAILNPNERVALIIEELNRGNASSIFGDIFQLLDRDDKGKSIYPIVNTHIIKYLNKNNNYELKEIRIPSNLSIFATMNTSDQNVFTLDTAFKRRWKYKKIINEFKQDHKFKDLYVPGADITWKDLVVLINNYMVENTDNFNNEDKQIGIYFINPKGMRSKIEIKSSDEEIEEFAYKFLEYLWSDVAKFQREKWFDPTIKTLDHLVQKYKEKGLEVFNKNVIERE</sequence>
<dbReference type="Pfam" id="PF07728">
    <property type="entry name" value="AAA_5"/>
    <property type="match status" value="1"/>
</dbReference>
<reference evidence="3" key="1">
    <citation type="submission" date="2022-08" db="EMBL/GenBank/DDBJ databases">
        <title>Complete genome sequence of Mycoplasma molare type strain H 542.</title>
        <authorList>
            <person name="Spergser J."/>
        </authorList>
    </citation>
    <scope>NUCLEOTIDE SEQUENCE</scope>
    <source>
        <strain evidence="3">H 542</strain>
    </source>
</reference>
<dbReference type="PANTHER" id="PTHR37291:SF1">
    <property type="entry name" value="TYPE IV METHYL-DIRECTED RESTRICTION ENZYME ECOKMCRB SUBUNIT"/>
    <property type="match status" value="1"/>
</dbReference>
<organism evidence="3 4">
    <name type="scientific">Mesomycoplasma molare</name>
    <dbReference type="NCBI Taxonomy" id="171288"/>
    <lineage>
        <taxon>Bacteria</taxon>
        <taxon>Bacillati</taxon>
        <taxon>Mycoplasmatota</taxon>
        <taxon>Mycoplasmoidales</taxon>
        <taxon>Metamycoplasmataceae</taxon>
        <taxon>Mesomycoplasma</taxon>
    </lineage>
</organism>
<dbReference type="SUPFAM" id="SSF52540">
    <property type="entry name" value="P-loop containing nucleoside triphosphate hydrolases"/>
    <property type="match status" value="1"/>
</dbReference>
<dbReference type="RefSeq" id="WP_259429405.1">
    <property type="nucleotide sequence ID" value="NZ_CP103423.1"/>
</dbReference>
<keyword evidence="4" id="KW-1185">Reference proteome</keyword>
<dbReference type="InterPro" id="IPR052934">
    <property type="entry name" value="Methyl-DNA_Rec/Restrict_Enz"/>
</dbReference>
<keyword evidence="1" id="KW-0175">Coiled coil</keyword>
<dbReference type="Proteomes" id="UP001058364">
    <property type="component" value="Chromosome"/>
</dbReference>
<name>A0ABY5TV65_9BACT</name>
<proteinExistence type="predicted"/>
<feature type="domain" description="ATPase dynein-related AAA" evidence="2">
    <location>
        <begin position="262"/>
        <end position="423"/>
    </location>
</feature>
<feature type="coiled-coil region" evidence="1">
    <location>
        <begin position="232"/>
        <end position="259"/>
    </location>
</feature>
<evidence type="ECO:0000256" key="1">
    <source>
        <dbReference type="SAM" id="Coils"/>
    </source>
</evidence>
<accession>A0ABY5TV65</accession>
<dbReference type="PANTHER" id="PTHR37291">
    <property type="entry name" value="5-METHYLCYTOSINE-SPECIFIC RESTRICTION ENZYME B"/>
    <property type="match status" value="1"/>
</dbReference>
<dbReference type="EMBL" id="CP103423">
    <property type="protein sequence ID" value="UWD34542.1"/>
    <property type="molecule type" value="Genomic_DNA"/>
</dbReference>
<protein>
    <submittedName>
        <fullName evidence="3">AAA family ATPase</fullName>
    </submittedName>
</protein>